<dbReference type="EMBL" id="ML208841">
    <property type="protein sequence ID" value="TFK60047.1"/>
    <property type="molecule type" value="Genomic_DNA"/>
</dbReference>
<gene>
    <name evidence="1" type="ORF">BDN72DRAFT_779886</name>
</gene>
<organism evidence="1 2">
    <name type="scientific">Pluteus cervinus</name>
    <dbReference type="NCBI Taxonomy" id="181527"/>
    <lineage>
        <taxon>Eukaryota</taxon>
        <taxon>Fungi</taxon>
        <taxon>Dikarya</taxon>
        <taxon>Basidiomycota</taxon>
        <taxon>Agaricomycotina</taxon>
        <taxon>Agaricomycetes</taxon>
        <taxon>Agaricomycetidae</taxon>
        <taxon>Agaricales</taxon>
        <taxon>Pluteineae</taxon>
        <taxon>Pluteaceae</taxon>
        <taxon>Pluteus</taxon>
    </lineage>
</organism>
<keyword evidence="2" id="KW-1185">Reference proteome</keyword>
<accession>A0ACD3A2W8</accession>
<evidence type="ECO:0000313" key="1">
    <source>
        <dbReference type="EMBL" id="TFK60047.1"/>
    </source>
</evidence>
<evidence type="ECO:0000313" key="2">
    <source>
        <dbReference type="Proteomes" id="UP000308600"/>
    </source>
</evidence>
<proteinExistence type="predicted"/>
<dbReference type="Proteomes" id="UP000308600">
    <property type="component" value="Unassembled WGS sequence"/>
</dbReference>
<protein>
    <submittedName>
        <fullName evidence="1">Phosphate permease</fullName>
    </submittedName>
</protein>
<reference evidence="1 2" key="1">
    <citation type="journal article" date="2019" name="Nat. Ecol. Evol.">
        <title>Megaphylogeny resolves global patterns of mushroom evolution.</title>
        <authorList>
            <person name="Varga T."/>
            <person name="Krizsan K."/>
            <person name="Foldi C."/>
            <person name="Dima B."/>
            <person name="Sanchez-Garcia M."/>
            <person name="Sanchez-Ramirez S."/>
            <person name="Szollosi G.J."/>
            <person name="Szarkandi J.G."/>
            <person name="Papp V."/>
            <person name="Albert L."/>
            <person name="Andreopoulos W."/>
            <person name="Angelini C."/>
            <person name="Antonin V."/>
            <person name="Barry K.W."/>
            <person name="Bougher N.L."/>
            <person name="Buchanan P."/>
            <person name="Buyck B."/>
            <person name="Bense V."/>
            <person name="Catcheside P."/>
            <person name="Chovatia M."/>
            <person name="Cooper J."/>
            <person name="Damon W."/>
            <person name="Desjardin D."/>
            <person name="Finy P."/>
            <person name="Geml J."/>
            <person name="Haridas S."/>
            <person name="Hughes K."/>
            <person name="Justo A."/>
            <person name="Karasinski D."/>
            <person name="Kautmanova I."/>
            <person name="Kiss B."/>
            <person name="Kocsube S."/>
            <person name="Kotiranta H."/>
            <person name="LaButti K.M."/>
            <person name="Lechner B.E."/>
            <person name="Liimatainen K."/>
            <person name="Lipzen A."/>
            <person name="Lukacs Z."/>
            <person name="Mihaltcheva S."/>
            <person name="Morgado L.N."/>
            <person name="Niskanen T."/>
            <person name="Noordeloos M.E."/>
            <person name="Ohm R.A."/>
            <person name="Ortiz-Santana B."/>
            <person name="Ovrebo C."/>
            <person name="Racz N."/>
            <person name="Riley R."/>
            <person name="Savchenko A."/>
            <person name="Shiryaev A."/>
            <person name="Soop K."/>
            <person name="Spirin V."/>
            <person name="Szebenyi C."/>
            <person name="Tomsovsky M."/>
            <person name="Tulloss R.E."/>
            <person name="Uehling J."/>
            <person name="Grigoriev I.V."/>
            <person name="Vagvolgyi C."/>
            <person name="Papp T."/>
            <person name="Martin F.M."/>
            <person name="Miettinen O."/>
            <person name="Hibbett D.S."/>
            <person name="Nagy L.G."/>
        </authorList>
    </citation>
    <scope>NUCLEOTIDE SEQUENCE [LARGE SCALE GENOMIC DNA]</scope>
    <source>
        <strain evidence="1 2">NL-1719</strain>
    </source>
</reference>
<name>A0ACD3A2W8_9AGAR</name>
<sequence length="572" mass="62335">MVAPDQESDAGLRLGYVLDRRRRDALAKVDNAKFSWFHVKVCLVAGIGFFTDAYDIFAINIAATMLGYVYGKPSSANSLPALTANQELGVKVATPVGTLFGQLIFGWLADVVGRKRMYGVELLIMVIATFAQALSGSGHAESIIGVIIVWRFVMGVGIGGDYPLSAVIASEFASTRIRGRMMTAVFANQGWGQFSAALVGLIITASYKKTIVGGSVSDLKDIDFMWRLLIGLGCVPGVIAMFFRLTLPETPRFTMDIELNIQRASRDIDSVLGERSSADYPDDTSSIQVRGPKASWGDCRAYFGQWQNLKVLIGTSYSWFALDIAFYGLGLNSSTILQAIGFGTTDTVTLFDPASGQPPTSQDVYNNLKNICSGNLVLSAAGLIPGYWVSFIFIDTWGRKPIQLMGFIVLTILFVIMGFSYEKLLASADTAKAFFALYCLANFFQNFGPNTTTFIVPGEVFPTRYRSTGHGISAASGKLGAIIAQVSFVKLKDVGGQDKFINHILQIFAFFMLTGIFSTLLIPEPMDRSLEELSNEDQYGFLREIASPTHIHNIVTGHTFHVSDPSSSRTVT</sequence>